<dbReference type="EnsemblBacteria" id="CAC11622">
    <property type="protein sequence ID" value="CAC11622"/>
    <property type="gene ID" value="CAC11622"/>
</dbReference>
<dbReference type="HOGENOM" id="CLU_042088_2_1_2"/>
<reference evidence="1 2" key="1">
    <citation type="journal article" date="2000" name="Nature">
        <title>The genome sequence of the thermoacidophilic scavenger Thermoplasma acidophilum.</title>
        <authorList>
            <person name="Ruepp A."/>
            <person name="Graml W."/>
            <person name="Santos-Martinez M.L."/>
            <person name="Koretke K.K."/>
            <person name="Volker C."/>
            <person name="Mewes H.W."/>
            <person name="Frishman D."/>
            <person name="Stocker S."/>
            <person name="Lupas A.N."/>
            <person name="Baumeister W."/>
        </authorList>
    </citation>
    <scope>NUCLEOTIDE SEQUENCE [LARGE SCALE GENOMIC DNA]</scope>
    <source>
        <strain evidence="2">ATCC 25905 / DSM 1728 / JCM 9062 / NBRC 15155 / AMRC-C165</strain>
    </source>
</reference>
<dbReference type="DNASU" id="1456085"/>
<dbReference type="InterPro" id="IPR036291">
    <property type="entry name" value="NAD(P)-bd_dom_sf"/>
</dbReference>
<dbReference type="GO" id="GO:0005737">
    <property type="term" value="C:cytoplasm"/>
    <property type="evidence" value="ECO:0007669"/>
    <property type="project" value="TreeGrafter"/>
</dbReference>
<dbReference type="Proteomes" id="UP000001024">
    <property type="component" value="Chromosome"/>
</dbReference>
<dbReference type="KEGG" id="tac:Ta0480"/>
<dbReference type="EMBL" id="AL445064">
    <property type="protein sequence ID" value="CAC11622.1"/>
    <property type="molecule type" value="Genomic_DNA"/>
</dbReference>
<keyword evidence="2" id="KW-1185">Reference proteome</keyword>
<dbReference type="PANTHER" id="PTHR13812">
    <property type="entry name" value="KETIMINE REDUCTASE MU-CRYSTALLIN"/>
    <property type="match status" value="1"/>
</dbReference>
<dbReference type="InterPro" id="IPR003462">
    <property type="entry name" value="ODC_Mu_crystall"/>
</dbReference>
<evidence type="ECO:0000313" key="2">
    <source>
        <dbReference type="Proteomes" id="UP000001024"/>
    </source>
</evidence>
<accession>Q9HKW3</accession>
<evidence type="ECO:0000313" key="1">
    <source>
        <dbReference type="EMBL" id="CAC11622.1"/>
    </source>
</evidence>
<dbReference type="PANTHER" id="PTHR13812:SF19">
    <property type="entry name" value="KETIMINE REDUCTASE MU-CRYSTALLIN"/>
    <property type="match status" value="1"/>
</dbReference>
<dbReference type="Gene3D" id="3.40.50.720">
    <property type="entry name" value="NAD(P)-binding Rossmann-like Domain"/>
    <property type="match status" value="1"/>
</dbReference>
<dbReference type="AlphaFoldDB" id="Q9HKW3"/>
<dbReference type="InParanoid" id="Q9HKW3"/>
<protein>
    <submittedName>
        <fullName evidence="1">Ornithine cyclodeaminase related protein</fullName>
    </submittedName>
</protein>
<sequence length="307" mass="34475">MMHYDGMYYINEEEVRSNLTMKDTIDAIREAFEEYRAGRASSNTRVRTFSEGSVLNTMPASMEKYHILGHKTYSASRNGARFVVTLFDSRNNDLIAIVEANRLGQMRTGAVTAYATSILHPHVENFTIIGSGFQAETQLEGMITVSHPQSIRVYSRNYDHAKDFASRMSKQFGVDIRPVDNAEAALSDADTVSSITNSTSPVILRKYLGDEYHVNLAGSNYMNRREAEYEVLHDADLVVTEHYDQSMVESAEISEYVKFGGKPVELREIAGRYGEFSGLRRTVFKSMGIGLEDIATAYRVLRNLGIA</sequence>
<dbReference type="InterPro" id="IPR023401">
    <property type="entry name" value="ODC_N"/>
</dbReference>
<dbReference type="STRING" id="273075.gene:9571700"/>
<organism evidence="1 2">
    <name type="scientific">Thermoplasma acidophilum (strain ATCC 25905 / DSM 1728 / JCM 9062 / NBRC 15155 / AMRC-C165)</name>
    <dbReference type="NCBI Taxonomy" id="273075"/>
    <lineage>
        <taxon>Archaea</taxon>
        <taxon>Methanobacteriati</taxon>
        <taxon>Thermoplasmatota</taxon>
        <taxon>Thermoplasmata</taxon>
        <taxon>Thermoplasmatales</taxon>
        <taxon>Thermoplasmataceae</taxon>
        <taxon>Thermoplasma</taxon>
    </lineage>
</organism>
<dbReference type="PaxDb" id="273075-Ta0480"/>
<dbReference type="Pfam" id="PF02423">
    <property type="entry name" value="OCD_Mu_crystall"/>
    <property type="match status" value="1"/>
</dbReference>
<dbReference type="PIRSF" id="PIRSF001439">
    <property type="entry name" value="CryM"/>
    <property type="match status" value="1"/>
</dbReference>
<dbReference type="SUPFAM" id="SSF51735">
    <property type="entry name" value="NAD(P)-binding Rossmann-fold domains"/>
    <property type="match status" value="1"/>
</dbReference>
<dbReference type="eggNOG" id="arCOG01035">
    <property type="taxonomic scope" value="Archaea"/>
</dbReference>
<name>Q9HKW3_THEAC</name>
<dbReference type="NCBIfam" id="NF005011">
    <property type="entry name" value="PRK06407.1"/>
    <property type="match status" value="1"/>
</dbReference>
<dbReference type="Gene3D" id="3.30.1780.10">
    <property type="entry name" value="ornithine cyclodeaminase, domain 1"/>
    <property type="match status" value="1"/>
</dbReference>
<gene>
    <name evidence="1" type="ordered locus">Ta0480</name>
</gene>
<proteinExistence type="predicted"/>